<accession>A0A2H0V083</accession>
<dbReference type="SMART" id="SM00662">
    <property type="entry name" value="RPOLD"/>
    <property type="match status" value="1"/>
</dbReference>
<gene>
    <name evidence="11" type="primary">rpoA</name>
    <name evidence="13" type="ORF">COU03_00305</name>
</gene>
<evidence type="ECO:0000256" key="6">
    <source>
        <dbReference type="ARBA" id="ARBA00022695"/>
    </source>
</evidence>
<evidence type="ECO:0000256" key="5">
    <source>
        <dbReference type="ARBA" id="ARBA00022679"/>
    </source>
</evidence>
<dbReference type="InterPro" id="IPR011262">
    <property type="entry name" value="DNA-dir_RNA_pol_insert"/>
</dbReference>
<dbReference type="InterPro" id="IPR011263">
    <property type="entry name" value="DNA-dir_RNA_pol_RpoA/D/Rpb3"/>
</dbReference>
<dbReference type="GO" id="GO:0003899">
    <property type="term" value="F:DNA-directed RNA polymerase activity"/>
    <property type="evidence" value="ECO:0007669"/>
    <property type="project" value="UniProtKB-UniRule"/>
</dbReference>
<dbReference type="NCBIfam" id="TIGR02027">
    <property type="entry name" value="rpoA"/>
    <property type="match status" value="1"/>
</dbReference>
<evidence type="ECO:0000256" key="7">
    <source>
        <dbReference type="ARBA" id="ARBA00023163"/>
    </source>
</evidence>
<dbReference type="GO" id="GO:0003677">
    <property type="term" value="F:DNA binding"/>
    <property type="evidence" value="ECO:0007669"/>
    <property type="project" value="UniProtKB-UniRule"/>
</dbReference>
<protein>
    <recommendedName>
        <fullName evidence="3 11">DNA-directed RNA polymerase subunit alpha</fullName>
        <shortName evidence="11">RNAP subunit alpha</shortName>
        <ecNumber evidence="2 11">2.7.7.6</ecNumber>
    </recommendedName>
    <alternativeName>
        <fullName evidence="9 11">RNA polymerase subunit alpha</fullName>
    </alternativeName>
    <alternativeName>
        <fullName evidence="8 11">Transcriptase subunit alpha</fullName>
    </alternativeName>
</protein>
<keyword evidence="5 11" id="KW-0808">Transferase</keyword>
<keyword evidence="6 11" id="KW-0548">Nucleotidyltransferase</keyword>
<dbReference type="Pfam" id="PF01000">
    <property type="entry name" value="RNA_pol_A_bac"/>
    <property type="match status" value="1"/>
</dbReference>
<evidence type="ECO:0000256" key="3">
    <source>
        <dbReference type="ARBA" id="ARBA00015972"/>
    </source>
</evidence>
<dbReference type="InterPro" id="IPR011260">
    <property type="entry name" value="RNAP_asu_C"/>
</dbReference>
<comment type="subunit">
    <text evidence="11">Homodimer. The RNAP catalytic core consists of 2 alpha, 1 beta, 1 beta' and 1 omega subunit. When a sigma factor is associated with the core the holoenzyme is formed, which can initiate transcription.</text>
</comment>
<evidence type="ECO:0000256" key="11">
    <source>
        <dbReference type="HAMAP-Rule" id="MF_00059"/>
    </source>
</evidence>
<feature type="region of interest" description="Alpha N-terminal domain (alpha-NTD)" evidence="11">
    <location>
        <begin position="1"/>
        <end position="227"/>
    </location>
</feature>
<dbReference type="GO" id="GO:0000428">
    <property type="term" value="C:DNA-directed RNA polymerase complex"/>
    <property type="evidence" value="ECO:0007669"/>
    <property type="project" value="UniProtKB-KW"/>
</dbReference>
<keyword evidence="7 11" id="KW-0804">Transcription</keyword>
<evidence type="ECO:0000259" key="12">
    <source>
        <dbReference type="SMART" id="SM00662"/>
    </source>
</evidence>
<dbReference type="GO" id="GO:0046983">
    <property type="term" value="F:protein dimerization activity"/>
    <property type="evidence" value="ECO:0007669"/>
    <property type="project" value="InterPro"/>
</dbReference>
<comment type="function">
    <text evidence="11">DNA-dependent RNA polymerase catalyzes the transcription of DNA into RNA using the four ribonucleoside triphosphates as substrates.</text>
</comment>
<dbReference type="EC" id="2.7.7.6" evidence="2 11"/>
<dbReference type="Gene3D" id="3.30.1360.10">
    <property type="entry name" value="RNA polymerase, RBP11-like subunit"/>
    <property type="match status" value="1"/>
</dbReference>
<feature type="domain" description="DNA-directed RNA polymerase RpoA/D/Rpb3-type" evidence="12">
    <location>
        <begin position="17"/>
        <end position="225"/>
    </location>
</feature>
<dbReference type="InterPro" id="IPR036643">
    <property type="entry name" value="RNApol_insert_sf"/>
</dbReference>
<dbReference type="CDD" id="cd06928">
    <property type="entry name" value="RNAP_alpha_NTD"/>
    <property type="match status" value="1"/>
</dbReference>
<dbReference type="Proteomes" id="UP000228906">
    <property type="component" value="Unassembled WGS sequence"/>
</dbReference>
<evidence type="ECO:0000256" key="1">
    <source>
        <dbReference type="ARBA" id="ARBA00007123"/>
    </source>
</evidence>
<dbReference type="SUPFAM" id="SSF47789">
    <property type="entry name" value="C-terminal domain of RNA polymerase alpha subunit"/>
    <property type="match status" value="1"/>
</dbReference>
<evidence type="ECO:0000313" key="14">
    <source>
        <dbReference type="Proteomes" id="UP000228906"/>
    </source>
</evidence>
<evidence type="ECO:0000313" key="13">
    <source>
        <dbReference type="EMBL" id="PIR91849.1"/>
    </source>
</evidence>
<dbReference type="InterPro" id="IPR036603">
    <property type="entry name" value="RBP11-like"/>
</dbReference>
<dbReference type="Gene3D" id="1.10.150.20">
    <property type="entry name" value="5' to 3' exonuclease, C-terminal subdomain"/>
    <property type="match status" value="1"/>
</dbReference>
<dbReference type="Pfam" id="PF01193">
    <property type="entry name" value="RNA_pol_L"/>
    <property type="match status" value="1"/>
</dbReference>
<organism evidence="13 14">
    <name type="scientific">bacterium (Candidatus Gribaldobacteria) CG10_big_fil_rev_8_21_14_0_10_41_12</name>
    <dbReference type="NCBI Taxonomy" id="2014277"/>
    <lineage>
        <taxon>Bacteria</taxon>
        <taxon>Candidatus Gribaldobacteria</taxon>
    </lineage>
</organism>
<evidence type="ECO:0000256" key="4">
    <source>
        <dbReference type="ARBA" id="ARBA00022478"/>
    </source>
</evidence>
<dbReference type="HAMAP" id="MF_00059">
    <property type="entry name" value="RNApol_bact_RpoA"/>
    <property type="match status" value="1"/>
</dbReference>
<keyword evidence="4 11" id="KW-0240">DNA-directed RNA polymerase</keyword>
<feature type="region of interest" description="Alpha C-terminal domain (alpha-CTD)" evidence="11">
    <location>
        <begin position="250"/>
        <end position="313"/>
    </location>
</feature>
<dbReference type="EMBL" id="PFAV01000003">
    <property type="protein sequence ID" value="PIR91849.1"/>
    <property type="molecule type" value="Genomic_DNA"/>
</dbReference>
<comment type="catalytic activity">
    <reaction evidence="10 11">
        <text>RNA(n) + a ribonucleoside 5'-triphosphate = RNA(n+1) + diphosphate</text>
        <dbReference type="Rhea" id="RHEA:21248"/>
        <dbReference type="Rhea" id="RHEA-COMP:14527"/>
        <dbReference type="Rhea" id="RHEA-COMP:17342"/>
        <dbReference type="ChEBI" id="CHEBI:33019"/>
        <dbReference type="ChEBI" id="CHEBI:61557"/>
        <dbReference type="ChEBI" id="CHEBI:140395"/>
        <dbReference type="EC" id="2.7.7.6"/>
    </reaction>
</comment>
<reference evidence="14" key="1">
    <citation type="submission" date="2017-09" db="EMBL/GenBank/DDBJ databases">
        <title>Depth-based differentiation of microbial function through sediment-hosted aquifers and enrichment of novel symbionts in the deep terrestrial subsurface.</title>
        <authorList>
            <person name="Probst A.J."/>
            <person name="Ladd B."/>
            <person name="Jarett J.K."/>
            <person name="Geller-Mcgrath D.E."/>
            <person name="Sieber C.M.K."/>
            <person name="Emerson J.B."/>
            <person name="Anantharaman K."/>
            <person name="Thomas B.C."/>
            <person name="Malmstrom R."/>
            <person name="Stieglmeier M."/>
            <person name="Klingl A."/>
            <person name="Woyke T."/>
            <person name="Ryan C.M."/>
            <person name="Banfield J.F."/>
        </authorList>
    </citation>
    <scope>NUCLEOTIDE SEQUENCE [LARGE SCALE GENOMIC DNA]</scope>
</reference>
<dbReference type="Pfam" id="PF03118">
    <property type="entry name" value="RNA_pol_A_CTD"/>
    <property type="match status" value="1"/>
</dbReference>
<dbReference type="Gene3D" id="2.170.120.12">
    <property type="entry name" value="DNA-directed RNA polymerase, insert domain"/>
    <property type="match status" value="1"/>
</dbReference>
<dbReference type="GO" id="GO:0006351">
    <property type="term" value="P:DNA-templated transcription"/>
    <property type="evidence" value="ECO:0007669"/>
    <property type="project" value="UniProtKB-UniRule"/>
</dbReference>
<dbReference type="GO" id="GO:0005737">
    <property type="term" value="C:cytoplasm"/>
    <property type="evidence" value="ECO:0007669"/>
    <property type="project" value="UniProtKB-ARBA"/>
</dbReference>
<dbReference type="NCBIfam" id="NF003519">
    <property type="entry name" value="PRK05182.2-5"/>
    <property type="match status" value="1"/>
</dbReference>
<comment type="caution">
    <text evidence="13">The sequence shown here is derived from an EMBL/GenBank/DDBJ whole genome shotgun (WGS) entry which is preliminary data.</text>
</comment>
<dbReference type="FunFam" id="2.170.120.12:FF:000001">
    <property type="entry name" value="DNA-directed RNA polymerase subunit alpha"/>
    <property type="match status" value="1"/>
</dbReference>
<name>A0A2H0V083_9BACT</name>
<proteinExistence type="inferred from homology"/>
<evidence type="ECO:0000256" key="8">
    <source>
        <dbReference type="ARBA" id="ARBA00032524"/>
    </source>
</evidence>
<dbReference type="InterPro" id="IPR011773">
    <property type="entry name" value="DNA-dir_RpoA"/>
</dbReference>
<dbReference type="AlphaFoldDB" id="A0A2H0V083"/>
<evidence type="ECO:0000256" key="2">
    <source>
        <dbReference type="ARBA" id="ARBA00012418"/>
    </source>
</evidence>
<dbReference type="SUPFAM" id="SSF55257">
    <property type="entry name" value="RBP11-like subunits of RNA polymerase"/>
    <property type="match status" value="1"/>
</dbReference>
<evidence type="ECO:0000256" key="9">
    <source>
        <dbReference type="ARBA" id="ARBA00033070"/>
    </source>
</evidence>
<comment type="similarity">
    <text evidence="1 11">Belongs to the RNA polymerase alpha chain family.</text>
</comment>
<dbReference type="SUPFAM" id="SSF56553">
    <property type="entry name" value="Insert subdomain of RNA polymerase alpha subunit"/>
    <property type="match status" value="1"/>
</dbReference>
<comment type="domain">
    <text evidence="11">The N-terminal domain is essential for RNAP assembly and basal transcription, whereas the C-terminal domain is involved in interaction with transcriptional regulators and with upstream promoter elements.</text>
</comment>
<sequence length="313" mass="34188">MIPLPLKPVLVKKEGHKAVFEIAGLYPGYGLTVGNSLRRVLLSSLKGAAITQVKIEGVSHEFSVMPGVFEDIVMLILNLKKLTFKTHSDEPQTISLSVKGEKEVKGKDFKLTSELELANPEERIATLTKPSAELKIEALVEAGIGYELAKGREIKKMEIGAMPIDAVFTPMQKVSYKVESMRVGKRTDFDLLRLEIETDGTISPEDALKKAADILLEHFSVVAKIGEEAKSNVEDILAKKVTKVKEEDAGKIKIEDAKLSERIKNVLLSNNIKTLGGLARKSESDLSGMEGLGDKAVAEIKKALKKVGLELKS</sequence>
<evidence type="ECO:0000256" key="10">
    <source>
        <dbReference type="ARBA" id="ARBA00048552"/>
    </source>
</evidence>